<feature type="transmembrane region" description="Helical" evidence="9">
    <location>
        <begin position="469"/>
        <end position="488"/>
    </location>
</feature>
<evidence type="ECO:0000256" key="3">
    <source>
        <dbReference type="ARBA" id="ARBA00022525"/>
    </source>
</evidence>
<dbReference type="Gene3D" id="3.30.497.10">
    <property type="entry name" value="Antithrombin, subunit I, domain 2"/>
    <property type="match status" value="2"/>
</dbReference>
<evidence type="ECO:0000313" key="12">
    <source>
        <dbReference type="EMBL" id="GBP68129.1"/>
    </source>
</evidence>
<dbReference type="InterPro" id="IPR042185">
    <property type="entry name" value="Serpin_sf_2"/>
</dbReference>
<keyword evidence="5 10" id="KW-0732">Signal</keyword>
<reference evidence="12 13" key="1">
    <citation type="journal article" date="2019" name="Commun. Biol.">
        <title>The bagworm genome reveals a unique fibroin gene that provides high tensile strength.</title>
        <authorList>
            <person name="Kono N."/>
            <person name="Nakamura H."/>
            <person name="Ohtoshi R."/>
            <person name="Tomita M."/>
            <person name="Numata K."/>
            <person name="Arakawa K."/>
        </authorList>
    </citation>
    <scope>NUCLEOTIDE SEQUENCE [LARGE SCALE GENOMIC DNA]</scope>
</reference>
<keyword evidence="9" id="KW-0812">Transmembrane</keyword>
<evidence type="ECO:0000256" key="6">
    <source>
        <dbReference type="ARBA" id="ARBA00022900"/>
    </source>
</evidence>
<feature type="chain" id="PRO_5020022609" evidence="10">
    <location>
        <begin position="19"/>
        <end position="528"/>
    </location>
</feature>
<evidence type="ECO:0000256" key="7">
    <source>
        <dbReference type="ARBA" id="ARBA00023180"/>
    </source>
</evidence>
<dbReference type="AlphaFoldDB" id="A0A4C1Y0Q3"/>
<keyword evidence="9" id="KW-0472">Membrane</keyword>
<dbReference type="InterPro" id="IPR023796">
    <property type="entry name" value="Serpin_dom"/>
</dbReference>
<keyword evidence="7" id="KW-0325">Glycoprotein</keyword>
<feature type="domain" description="Serpin" evidence="11">
    <location>
        <begin position="47"/>
        <end position="526"/>
    </location>
</feature>
<dbReference type="InterPro" id="IPR000215">
    <property type="entry name" value="Serpin_fam"/>
</dbReference>
<dbReference type="OrthoDB" id="671595at2759"/>
<feature type="signal peptide" evidence="10">
    <location>
        <begin position="1"/>
        <end position="18"/>
    </location>
</feature>
<organism evidence="12 13">
    <name type="scientific">Eumeta variegata</name>
    <name type="common">Bagworm moth</name>
    <name type="synonym">Eumeta japonica</name>
    <dbReference type="NCBI Taxonomy" id="151549"/>
    <lineage>
        <taxon>Eukaryota</taxon>
        <taxon>Metazoa</taxon>
        <taxon>Ecdysozoa</taxon>
        <taxon>Arthropoda</taxon>
        <taxon>Hexapoda</taxon>
        <taxon>Insecta</taxon>
        <taxon>Pterygota</taxon>
        <taxon>Neoptera</taxon>
        <taxon>Endopterygota</taxon>
        <taxon>Lepidoptera</taxon>
        <taxon>Glossata</taxon>
        <taxon>Ditrysia</taxon>
        <taxon>Tineoidea</taxon>
        <taxon>Psychidae</taxon>
        <taxon>Oiketicinae</taxon>
        <taxon>Eumeta</taxon>
    </lineage>
</organism>
<keyword evidence="9" id="KW-1133">Transmembrane helix</keyword>
<comment type="caution">
    <text evidence="12">The sequence shown here is derived from an EMBL/GenBank/DDBJ whole genome shotgun (WGS) entry which is preliminary data.</text>
</comment>
<dbReference type="EMBL" id="BGZK01001002">
    <property type="protein sequence ID" value="GBP68129.1"/>
    <property type="molecule type" value="Genomic_DNA"/>
</dbReference>
<evidence type="ECO:0000256" key="4">
    <source>
        <dbReference type="ARBA" id="ARBA00022690"/>
    </source>
</evidence>
<dbReference type="PANTHER" id="PTHR11461">
    <property type="entry name" value="SERINE PROTEASE INHIBITOR, SERPIN"/>
    <property type="match status" value="1"/>
</dbReference>
<dbReference type="FunFam" id="2.30.39.10:FF:000030">
    <property type="entry name" value="Serpin 2"/>
    <property type="match status" value="1"/>
</dbReference>
<evidence type="ECO:0000259" key="11">
    <source>
        <dbReference type="SMART" id="SM00093"/>
    </source>
</evidence>
<dbReference type="GO" id="GO:0005615">
    <property type="term" value="C:extracellular space"/>
    <property type="evidence" value="ECO:0007669"/>
    <property type="project" value="InterPro"/>
</dbReference>
<keyword evidence="13" id="KW-1185">Reference proteome</keyword>
<evidence type="ECO:0000256" key="1">
    <source>
        <dbReference type="ARBA" id="ARBA00004613"/>
    </source>
</evidence>
<comment type="similarity">
    <text evidence="2 8">Belongs to the serpin family.</text>
</comment>
<evidence type="ECO:0000256" key="9">
    <source>
        <dbReference type="SAM" id="Phobius"/>
    </source>
</evidence>
<dbReference type="CDD" id="cd19594">
    <property type="entry name" value="serpin_crustaceans_chelicerates_insects"/>
    <property type="match status" value="1"/>
</dbReference>
<keyword evidence="3" id="KW-0964">Secreted</keyword>
<evidence type="ECO:0000256" key="2">
    <source>
        <dbReference type="ARBA" id="ARBA00009500"/>
    </source>
</evidence>
<evidence type="ECO:0000256" key="10">
    <source>
        <dbReference type="SAM" id="SignalP"/>
    </source>
</evidence>
<dbReference type="SMART" id="SM00093">
    <property type="entry name" value="SERPIN"/>
    <property type="match status" value="1"/>
</dbReference>
<name>A0A4C1Y0Q3_EUMVA</name>
<sequence>MLKEVLVMCLVAATCVSAQCFYKDDSAKKLDPKARMALYRGQLEFTLSLFEAVNRAQPEDNIFFSPFSVYHALLLAYFSAGGETEKVLKQSLRIAENLKQLGLAITATAQDNARLSTAHEALSTSTESNSATDIRIDSEIALRSKNGNDSETYIGTEDGSEIRIECGLGSELKKGLGLDNTRKRNRYRNENELRSGMKIEIRTDKINLMTAYKVDRRSRLMNNNSDSYEFNSANKLFADEELQVRQCIRDFFGEEIDTLKFHNQPEAARQYINDWVARVTKNNIKDLLSEYDISHNTKLVLANAAYFKGVWASKFPAERTKKEAFFVSETRQTLVPFMKQKGTFHYTVSDDLGAQILELPYKGNDISMYILLPPYSMKEGLNNIIANLTPERLAAVVEEGYMGREVIVEIPKFTMERSLPLRSVLEAVGVGGLFSDAADFSALTSERDVVFDDAVHKAKIQLDEMVNDMFILIFNGTVAAAASAIFGFRSSRPAEPTRFLANFPFVYLVYERPTASVLFMGVYRDPKK</sequence>
<accession>A0A4C1Y0Q3</accession>
<comment type="subcellular location">
    <subcellularLocation>
        <location evidence="1">Secreted</location>
    </subcellularLocation>
</comment>
<proteinExistence type="inferred from homology"/>
<dbReference type="InterPro" id="IPR042178">
    <property type="entry name" value="Serpin_sf_1"/>
</dbReference>
<dbReference type="SUPFAM" id="SSF56574">
    <property type="entry name" value="Serpins"/>
    <property type="match status" value="2"/>
</dbReference>
<protein>
    <submittedName>
        <fullName evidence="12">Serine protease inhibitor 88Ea</fullName>
    </submittedName>
</protein>
<dbReference type="InterPro" id="IPR036186">
    <property type="entry name" value="Serpin_sf"/>
</dbReference>
<dbReference type="PANTHER" id="PTHR11461:SF278">
    <property type="entry name" value="SERINE PROTEASE INHIBITOR 88EA"/>
    <property type="match status" value="1"/>
</dbReference>
<dbReference type="Gene3D" id="2.30.39.10">
    <property type="entry name" value="Alpha-1-antitrypsin, domain 1"/>
    <property type="match status" value="1"/>
</dbReference>
<evidence type="ECO:0000313" key="13">
    <source>
        <dbReference type="Proteomes" id="UP000299102"/>
    </source>
</evidence>
<keyword evidence="6" id="KW-0722">Serine protease inhibitor</keyword>
<keyword evidence="4" id="KW-0646">Protease inhibitor</keyword>
<evidence type="ECO:0000256" key="8">
    <source>
        <dbReference type="RuleBase" id="RU000411"/>
    </source>
</evidence>
<dbReference type="STRING" id="151549.A0A4C1Y0Q3"/>
<gene>
    <name evidence="12" type="primary">Spn88Ea</name>
    <name evidence="12" type="ORF">EVAR_46292_1</name>
</gene>
<dbReference type="Pfam" id="PF00079">
    <property type="entry name" value="Serpin"/>
    <property type="match status" value="2"/>
</dbReference>
<dbReference type="GO" id="GO:0004867">
    <property type="term" value="F:serine-type endopeptidase inhibitor activity"/>
    <property type="evidence" value="ECO:0007669"/>
    <property type="project" value="UniProtKB-KW"/>
</dbReference>
<evidence type="ECO:0000256" key="5">
    <source>
        <dbReference type="ARBA" id="ARBA00022729"/>
    </source>
</evidence>
<dbReference type="Proteomes" id="UP000299102">
    <property type="component" value="Unassembled WGS sequence"/>
</dbReference>